<organism evidence="1 2">
    <name type="scientific">Pluteus cervinus</name>
    <dbReference type="NCBI Taxonomy" id="181527"/>
    <lineage>
        <taxon>Eukaryota</taxon>
        <taxon>Fungi</taxon>
        <taxon>Dikarya</taxon>
        <taxon>Basidiomycota</taxon>
        <taxon>Agaricomycotina</taxon>
        <taxon>Agaricomycetes</taxon>
        <taxon>Agaricomycetidae</taxon>
        <taxon>Agaricales</taxon>
        <taxon>Pluteineae</taxon>
        <taxon>Pluteaceae</taxon>
        <taxon>Pluteus</taxon>
    </lineage>
</organism>
<protein>
    <submittedName>
        <fullName evidence="1">Uncharacterized protein</fullName>
    </submittedName>
</protein>
<name>A0ACD3A3F0_9AGAR</name>
<dbReference type="EMBL" id="ML208805">
    <property type="protein sequence ID" value="TFK60250.1"/>
    <property type="molecule type" value="Genomic_DNA"/>
</dbReference>
<gene>
    <name evidence="1" type="ORF">BDN72DRAFT_736530</name>
</gene>
<evidence type="ECO:0000313" key="2">
    <source>
        <dbReference type="Proteomes" id="UP000308600"/>
    </source>
</evidence>
<reference evidence="1 2" key="1">
    <citation type="journal article" date="2019" name="Nat. Ecol. Evol.">
        <title>Megaphylogeny resolves global patterns of mushroom evolution.</title>
        <authorList>
            <person name="Varga T."/>
            <person name="Krizsan K."/>
            <person name="Foldi C."/>
            <person name="Dima B."/>
            <person name="Sanchez-Garcia M."/>
            <person name="Sanchez-Ramirez S."/>
            <person name="Szollosi G.J."/>
            <person name="Szarkandi J.G."/>
            <person name="Papp V."/>
            <person name="Albert L."/>
            <person name="Andreopoulos W."/>
            <person name="Angelini C."/>
            <person name="Antonin V."/>
            <person name="Barry K.W."/>
            <person name="Bougher N.L."/>
            <person name="Buchanan P."/>
            <person name="Buyck B."/>
            <person name="Bense V."/>
            <person name="Catcheside P."/>
            <person name="Chovatia M."/>
            <person name="Cooper J."/>
            <person name="Damon W."/>
            <person name="Desjardin D."/>
            <person name="Finy P."/>
            <person name="Geml J."/>
            <person name="Haridas S."/>
            <person name="Hughes K."/>
            <person name="Justo A."/>
            <person name="Karasinski D."/>
            <person name="Kautmanova I."/>
            <person name="Kiss B."/>
            <person name="Kocsube S."/>
            <person name="Kotiranta H."/>
            <person name="LaButti K.M."/>
            <person name="Lechner B.E."/>
            <person name="Liimatainen K."/>
            <person name="Lipzen A."/>
            <person name="Lukacs Z."/>
            <person name="Mihaltcheva S."/>
            <person name="Morgado L.N."/>
            <person name="Niskanen T."/>
            <person name="Noordeloos M.E."/>
            <person name="Ohm R.A."/>
            <person name="Ortiz-Santana B."/>
            <person name="Ovrebo C."/>
            <person name="Racz N."/>
            <person name="Riley R."/>
            <person name="Savchenko A."/>
            <person name="Shiryaev A."/>
            <person name="Soop K."/>
            <person name="Spirin V."/>
            <person name="Szebenyi C."/>
            <person name="Tomsovsky M."/>
            <person name="Tulloss R.E."/>
            <person name="Uehling J."/>
            <person name="Grigoriev I.V."/>
            <person name="Vagvolgyi C."/>
            <person name="Papp T."/>
            <person name="Martin F.M."/>
            <person name="Miettinen O."/>
            <person name="Hibbett D.S."/>
            <person name="Nagy L.G."/>
        </authorList>
    </citation>
    <scope>NUCLEOTIDE SEQUENCE [LARGE SCALE GENOMIC DNA]</scope>
    <source>
        <strain evidence="1 2">NL-1719</strain>
    </source>
</reference>
<proteinExistence type="predicted"/>
<feature type="non-terminal residue" evidence="1">
    <location>
        <position position="150"/>
    </location>
</feature>
<feature type="non-terminal residue" evidence="1">
    <location>
        <position position="1"/>
    </location>
</feature>
<sequence length="150" mass="16712">WNPTKLTPTEWIYSTQDAPPTPGIHYVLQLPAARRLITEGGILWRIALQWGQSSVFQASLSGPSAQALHYVAGETLPFLQLFDDGLSSPTVKVLLGVQSNGYSLWPPTELLEHSKGWFGHWTPELESWFQQRAQAISAGTAKVQSISQWR</sequence>
<keyword evidence="2" id="KW-1185">Reference proteome</keyword>
<accession>A0ACD3A3F0</accession>
<evidence type="ECO:0000313" key="1">
    <source>
        <dbReference type="EMBL" id="TFK60250.1"/>
    </source>
</evidence>
<dbReference type="Proteomes" id="UP000308600">
    <property type="component" value="Unassembled WGS sequence"/>
</dbReference>